<accession>A0A8J5SY37</accession>
<evidence type="ECO:0000313" key="2">
    <source>
        <dbReference type="Proteomes" id="UP000729402"/>
    </source>
</evidence>
<comment type="caution">
    <text evidence="1">The sequence shown here is derived from an EMBL/GenBank/DDBJ whole genome shotgun (WGS) entry which is preliminary data.</text>
</comment>
<dbReference type="Proteomes" id="UP000729402">
    <property type="component" value="Unassembled WGS sequence"/>
</dbReference>
<reference evidence="1" key="2">
    <citation type="submission" date="2021-02" db="EMBL/GenBank/DDBJ databases">
        <authorList>
            <person name="Kimball J.A."/>
            <person name="Haas M.W."/>
            <person name="Macchietto M."/>
            <person name="Kono T."/>
            <person name="Duquette J."/>
            <person name="Shao M."/>
        </authorList>
    </citation>
    <scope>NUCLEOTIDE SEQUENCE</scope>
    <source>
        <tissue evidence="1">Fresh leaf tissue</tissue>
    </source>
</reference>
<dbReference type="EMBL" id="JAAALK010000285">
    <property type="protein sequence ID" value="KAG8064464.1"/>
    <property type="molecule type" value="Genomic_DNA"/>
</dbReference>
<gene>
    <name evidence="1" type="ORF">GUJ93_ZPchr0004g39971</name>
</gene>
<reference evidence="1" key="1">
    <citation type="journal article" date="2021" name="bioRxiv">
        <title>Whole Genome Assembly and Annotation of Northern Wild Rice, Zizania palustris L., Supports a Whole Genome Duplication in the Zizania Genus.</title>
        <authorList>
            <person name="Haas M."/>
            <person name="Kono T."/>
            <person name="Macchietto M."/>
            <person name="Millas R."/>
            <person name="McGilp L."/>
            <person name="Shao M."/>
            <person name="Duquette J."/>
            <person name="Hirsch C.N."/>
            <person name="Kimball J."/>
        </authorList>
    </citation>
    <scope>NUCLEOTIDE SEQUENCE</scope>
    <source>
        <tissue evidence="1">Fresh leaf tissue</tissue>
    </source>
</reference>
<evidence type="ECO:0000313" key="1">
    <source>
        <dbReference type="EMBL" id="KAG8064464.1"/>
    </source>
</evidence>
<keyword evidence="2" id="KW-1185">Reference proteome</keyword>
<sequence>MVSFTSTSIAKGTSLLVGVLSLVVWTTSFVGIETDDCGADSCLSFVDIDAGRTTMIFPKDCTLLELAVVMAIEAPDADGEVNRGVVQGQRRIRPCSLGAILHCYE</sequence>
<protein>
    <submittedName>
        <fullName evidence="1">Uncharacterized protein</fullName>
    </submittedName>
</protein>
<proteinExistence type="predicted"/>
<organism evidence="1 2">
    <name type="scientific">Zizania palustris</name>
    <name type="common">Northern wild rice</name>
    <dbReference type="NCBI Taxonomy" id="103762"/>
    <lineage>
        <taxon>Eukaryota</taxon>
        <taxon>Viridiplantae</taxon>
        <taxon>Streptophyta</taxon>
        <taxon>Embryophyta</taxon>
        <taxon>Tracheophyta</taxon>
        <taxon>Spermatophyta</taxon>
        <taxon>Magnoliopsida</taxon>
        <taxon>Liliopsida</taxon>
        <taxon>Poales</taxon>
        <taxon>Poaceae</taxon>
        <taxon>BOP clade</taxon>
        <taxon>Oryzoideae</taxon>
        <taxon>Oryzeae</taxon>
        <taxon>Zizaniinae</taxon>
        <taxon>Zizania</taxon>
    </lineage>
</organism>
<dbReference type="AlphaFoldDB" id="A0A8J5SY37"/>
<name>A0A8J5SY37_ZIZPA</name>